<dbReference type="EMBL" id="BKZW01000001">
    <property type="protein sequence ID" value="GER87128.1"/>
    <property type="molecule type" value="Genomic_DNA"/>
</dbReference>
<proteinExistence type="predicted"/>
<name>A0A5J4KDM6_9CHLR</name>
<comment type="caution">
    <text evidence="1">The sequence shown here is derived from an EMBL/GenBank/DDBJ whole genome shotgun (WGS) entry which is preliminary data.</text>
</comment>
<evidence type="ECO:0000313" key="1">
    <source>
        <dbReference type="EMBL" id="GER87128.1"/>
    </source>
</evidence>
<organism evidence="1 2">
    <name type="scientific">Dictyobacter vulcani</name>
    <dbReference type="NCBI Taxonomy" id="2607529"/>
    <lineage>
        <taxon>Bacteria</taxon>
        <taxon>Bacillati</taxon>
        <taxon>Chloroflexota</taxon>
        <taxon>Ktedonobacteria</taxon>
        <taxon>Ktedonobacterales</taxon>
        <taxon>Dictyobacteraceae</taxon>
        <taxon>Dictyobacter</taxon>
    </lineage>
</organism>
<accession>A0A5J4KDM6</accession>
<protein>
    <submittedName>
        <fullName evidence="1">Uncharacterized protein</fullName>
    </submittedName>
</protein>
<dbReference type="AlphaFoldDB" id="A0A5J4KDM6"/>
<gene>
    <name evidence="1" type="ORF">KDW_12900</name>
</gene>
<sequence length="78" mass="8924">MQQWKRSNMIRMRVGYKDRSDLFVLKQDKIWEGVCTAVNPHTGIDHNPLTGNLNSKTTGANFTGATNKKYVHRLSFVT</sequence>
<dbReference type="Proteomes" id="UP000326912">
    <property type="component" value="Unassembled WGS sequence"/>
</dbReference>
<evidence type="ECO:0000313" key="2">
    <source>
        <dbReference type="Proteomes" id="UP000326912"/>
    </source>
</evidence>
<keyword evidence="2" id="KW-1185">Reference proteome</keyword>
<reference evidence="1 2" key="1">
    <citation type="submission" date="2019-10" db="EMBL/GenBank/DDBJ databases">
        <title>Dictyobacter vulcani sp. nov., within the class Ktedonobacteria, isolated from soil of volcanic Mt. Zao.</title>
        <authorList>
            <person name="Zheng Y."/>
            <person name="Wang C.M."/>
            <person name="Sakai Y."/>
            <person name="Abe K."/>
            <person name="Yokota A."/>
            <person name="Yabe S."/>
        </authorList>
    </citation>
    <scope>NUCLEOTIDE SEQUENCE [LARGE SCALE GENOMIC DNA]</scope>
    <source>
        <strain evidence="1 2">W12</strain>
    </source>
</reference>